<evidence type="ECO:0000313" key="1">
    <source>
        <dbReference type="EMBL" id="EKM29092.1"/>
    </source>
</evidence>
<gene>
    <name evidence="1" type="ORF">VCHENC02_5069B</name>
</gene>
<sequence>HSLDAALFLHRC</sequence>
<name>A0A454CRR8_VIBHA</name>
<accession>A0A454CRR8</accession>
<comment type="caution">
    <text evidence="1">The sequence shown here is derived from an EMBL/GenBank/DDBJ whole genome shotgun (WGS) entry which is preliminary data.</text>
</comment>
<proteinExistence type="predicted"/>
<organism evidence="1 2">
    <name type="scientific">Vibrio harveyi</name>
    <name type="common">Beneckea harveyi</name>
    <dbReference type="NCBI Taxonomy" id="669"/>
    <lineage>
        <taxon>Bacteria</taxon>
        <taxon>Pseudomonadati</taxon>
        <taxon>Pseudomonadota</taxon>
        <taxon>Gammaproteobacteria</taxon>
        <taxon>Vibrionales</taxon>
        <taxon>Vibrionaceae</taxon>
        <taxon>Vibrio</taxon>
    </lineage>
</organism>
<dbReference type="EMBL" id="AJSR01002238">
    <property type="protein sequence ID" value="EKM29092.1"/>
    <property type="molecule type" value="Genomic_DNA"/>
</dbReference>
<dbReference type="Proteomes" id="UP000008367">
    <property type="component" value="Unassembled WGS sequence"/>
</dbReference>
<evidence type="ECO:0000313" key="2">
    <source>
        <dbReference type="Proteomes" id="UP000008367"/>
    </source>
</evidence>
<feature type="non-terminal residue" evidence="1">
    <location>
        <position position="1"/>
    </location>
</feature>
<protein>
    <submittedName>
        <fullName evidence="1">Uncharacterized protein</fullName>
    </submittedName>
</protein>
<reference evidence="1 2" key="1">
    <citation type="submission" date="2012-10" db="EMBL/GenBank/DDBJ databases">
        <title>Genome sequence of Vibrio Cholerae HENC-02.</title>
        <authorList>
            <person name="Eppinger M."/>
            <person name="Hasan N.A."/>
            <person name="Sengamalay N."/>
            <person name="Hine E."/>
            <person name="Su Q."/>
            <person name="Daugherty S.C."/>
            <person name="Young S."/>
            <person name="Sadzewicz L."/>
            <person name="Tallon L."/>
            <person name="Cebula T.A."/>
            <person name="Ravel J."/>
            <person name="Colwell R.R."/>
        </authorList>
    </citation>
    <scope>NUCLEOTIDE SEQUENCE [LARGE SCALE GENOMIC DNA]</scope>
    <source>
        <strain evidence="1 2">HENC-02</strain>
    </source>
</reference>